<gene>
    <name evidence="1" type="ORF">HPB51_011971</name>
</gene>
<dbReference type="PROSITE" id="PS00390">
    <property type="entry name" value="ATPASE_NA_K_BETA_1"/>
    <property type="match status" value="1"/>
</dbReference>
<protein>
    <submittedName>
        <fullName evidence="1">Uncharacterized protein</fullName>
    </submittedName>
</protein>
<dbReference type="GO" id="GO:0006813">
    <property type="term" value="P:potassium ion transport"/>
    <property type="evidence" value="ECO:0007669"/>
    <property type="project" value="InterPro"/>
</dbReference>
<dbReference type="GO" id="GO:0005890">
    <property type="term" value="C:sodium:potassium-exchanging ATPase complex"/>
    <property type="evidence" value="ECO:0007669"/>
    <property type="project" value="InterPro"/>
</dbReference>
<dbReference type="Gene3D" id="1.20.5.170">
    <property type="match status" value="1"/>
</dbReference>
<accession>A0A9J6F3H8</accession>
<dbReference type="AlphaFoldDB" id="A0A9J6F3H8"/>
<organism evidence="1 2">
    <name type="scientific">Rhipicephalus microplus</name>
    <name type="common">Cattle tick</name>
    <name type="synonym">Boophilus microplus</name>
    <dbReference type="NCBI Taxonomy" id="6941"/>
    <lineage>
        <taxon>Eukaryota</taxon>
        <taxon>Metazoa</taxon>
        <taxon>Ecdysozoa</taxon>
        <taxon>Arthropoda</taxon>
        <taxon>Chelicerata</taxon>
        <taxon>Arachnida</taxon>
        <taxon>Acari</taxon>
        <taxon>Parasitiformes</taxon>
        <taxon>Ixodida</taxon>
        <taxon>Ixodoidea</taxon>
        <taxon>Ixodidae</taxon>
        <taxon>Rhipicephalinae</taxon>
        <taxon>Rhipicephalus</taxon>
        <taxon>Boophilus</taxon>
    </lineage>
</organism>
<reference evidence="1" key="1">
    <citation type="journal article" date="2020" name="Cell">
        <title>Large-Scale Comparative Analyses of Tick Genomes Elucidate Their Genetic Diversity and Vector Capacities.</title>
        <authorList>
            <consortium name="Tick Genome and Microbiome Consortium (TIGMIC)"/>
            <person name="Jia N."/>
            <person name="Wang J."/>
            <person name="Shi W."/>
            <person name="Du L."/>
            <person name="Sun Y."/>
            <person name="Zhan W."/>
            <person name="Jiang J.F."/>
            <person name="Wang Q."/>
            <person name="Zhang B."/>
            <person name="Ji P."/>
            <person name="Bell-Sakyi L."/>
            <person name="Cui X.M."/>
            <person name="Yuan T.T."/>
            <person name="Jiang B.G."/>
            <person name="Yang W.F."/>
            <person name="Lam T.T."/>
            <person name="Chang Q.C."/>
            <person name="Ding S.J."/>
            <person name="Wang X.J."/>
            <person name="Zhu J.G."/>
            <person name="Ruan X.D."/>
            <person name="Zhao L."/>
            <person name="Wei J.T."/>
            <person name="Ye R.Z."/>
            <person name="Que T.C."/>
            <person name="Du C.H."/>
            <person name="Zhou Y.H."/>
            <person name="Cheng J.X."/>
            <person name="Dai P.F."/>
            <person name="Guo W.B."/>
            <person name="Han X.H."/>
            <person name="Huang E.J."/>
            <person name="Li L.F."/>
            <person name="Wei W."/>
            <person name="Gao Y.C."/>
            <person name="Liu J.Z."/>
            <person name="Shao H.Z."/>
            <person name="Wang X."/>
            <person name="Wang C.C."/>
            <person name="Yang T.C."/>
            <person name="Huo Q.B."/>
            <person name="Li W."/>
            <person name="Chen H.Y."/>
            <person name="Chen S.E."/>
            <person name="Zhou L.G."/>
            <person name="Ni X.B."/>
            <person name="Tian J.H."/>
            <person name="Sheng Y."/>
            <person name="Liu T."/>
            <person name="Pan Y.S."/>
            <person name="Xia L.Y."/>
            <person name="Li J."/>
            <person name="Zhao F."/>
            <person name="Cao W.C."/>
        </authorList>
    </citation>
    <scope>NUCLEOTIDE SEQUENCE</scope>
    <source>
        <strain evidence="1">Rmic-2018</strain>
    </source>
</reference>
<proteinExistence type="predicted"/>
<evidence type="ECO:0000313" key="1">
    <source>
        <dbReference type="EMBL" id="KAH8040656.1"/>
    </source>
</evidence>
<sequence length="137" mass="15818">MPRSSSHIHPAVQQRRICDVSRPITRWRHRPRRLSLKHKATPSQHCIGISTVADLKLDMITLAVLSMHPTLLEERNLLRAAPRRLWLRGANMAGKDGEYHKADKKEGGFLRFVYNPDTKEVFGRTGLSWCEYLGLFF</sequence>
<comment type="caution">
    <text evidence="1">The sequence shown here is derived from an EMBL/GenBank/DDBJ whole genome shotgun (WGS) entry which is preliminary data.</text>
</comment>
<name>A0A9J6F3H8_RHIMP</name>
<dbReference type="GO" id="GO:0006814">
    <property type="term" value="P:sodium ion transport"/>
    <property type="evidence" value="ECO:0007669"/>
    <property type="project" value="InterPro"/>
</dbReference>
<dbReference type="EMBL" id="JABSTU010000001">
    <property type="protein sequence ID" value="KAH8040656.1"/>
    <property type="molecule type" value="Genomic_DNA"/>
</dbReference>
<keyword evidence="2" id="KW-1185">Reference proteome</keyword>
<dbReference type="InterPro" id="IPR000402">
    <property type="entry name" value="Na/K_ATPase_sub_beta"/>
</dbReference>
<dbReference type="Proteomes" id="UP000821866">
    <property type="component" value="Chromosome 1"/>
</dbReference>
<evidence type="ECO:0000313" key="2">
    <source>
        <dbReference type="Proteomes" id="UP000821866"/>
    </source>
</evidence>
<dbReference type="VEuPathDB" id="VectorBase:LOC119188229"/>
<reference evidence="1" key="2">
    <citation type="submission" date="2021-09" db="EMBL/GenBank/DDBJ databases">
        <authorList>
            <person name="Jia N."/>
            <person name="Wang J."/>
            <person name="Shi W."/>
            <person name="Du L."/>
            <person name="Sun Y."/>
            <person name="Zhan W."/>
            <person name="Jiang J."/>
            <person name="Wang Q."/>
            <person name="Zhang B."/>
            <person name="Ji P."/>
            <person name="Sakyi L.B."/>
            <person name="Cui X."/>
            <person name="Yuan T."/>
            <person name="Jiang B."/>
            <person name="Yang W."/>
            <person name="Lam T.T.-Y."/>
            <person name="Chang Q."/>
            <person name="Ding S."/>
            <person name="Wang X."/>
            <person name="Zhu J."/>
            <person name="Ruan X."/>
            <person name="Zhao L."/>
            <person name="Wei J."/>
            <person name="Que T."/>
            <person name="Du C."/>
            <person name="Cheng J."/>
            <person name="Dai P."/>
            <person name="Han X."/>
            <person name="Huang E."/>
            <person name="Gao Y."/>
            <person name="Liu J."/>
            <person name="Shao H."/>
            <person name="Ye R."/>
            <person name="Li L."/>
            <person name="Wei W."/>
            <person name="Wang X."/>
            <person name="Wang C."/>
            <person name="Huo Q."/>
            <person name="Li W."/>
            <person name="Guo W."/>
            <person name="Chen H."/>
            <person name="Chen S."/>
            <person name="Zhou L."/>
            <person name="Zhou L."/>
            <person name="Ni X."/>
            <person name="Tian J."/>
            <person name="Zhou Y."/>
            <person name="Sheng Y."/>
            <person name="Liu T."/>
            <person name="Pan Y."/>
            <person name="Xia L."/>
            <person name="Li J."/>
            <person name="Zhao F."/>
            <person name="Cao W."/>
        </authorList>
    </citation>
    <scope>NUCLEOTIDE SEQUENCE</scope>
    <source>
        <strain evidence="1">Rmic-2018</strain>
        <tissue evidence="1">Larvae</tissue>
    </source>
</reference>